<dbReference type="InterPro" id="IPR013783">
    <property type="entry name" value="Ig-like_fold"/>
</dbReference>
<dbReference type="InterPro" id="IPR015943">
    <property type="entry name" value="WD40/YVTN_repeat-like_dom_sf"/>
</dbReference>
<comment type="similarity">
    <text evidence="6">Belongs to the glycosyl hydrolase 74 family.</text>
</comment>
<organism evidence="8 9">
    <name type="scientific">Fulvivirga kasyanovii</name>
    <dbReference type="NCBI Taxonomy" id="396812"/>
    <lineage>
        <taxon>Bacteria</taxon>
        <taxon>Pseudomonadati</taxon>
        <taxon>Bacteroidota</taxon>
        <taxon>Cytophagia</taxon>
        <taxon>Cytophagales</taxon>
        <taxon>Fulvivirgaceae</taxon>
        <taxon>Fulvivirga</taxon>
    </lineage>
</organism>
<keyword evidence="2" id="KW-0378">Hydrolase</keyword>
<dbReference type="InterPro" id="IPR026444">
    <property type="entry name" value="Secre_tail"/>
</dbReference>
<dbReference type="InterPro" id="IPR035986">
    <property type="entry name" value="PKD_dom_sf"/>
</dbReference>
<keyword evidence="9" id="KW-1185">Reference proteome</keyword>
<dbReference type="EMBL" id="SMLW01000591">
    <property type="protein sequence ID" value="MTI26653.1"/>
    <property type="molecule type" value="Genomic_DNA"/>
</dbReference>
<dbReference type="Pfam" id="PF18911">
    <property type="entry name" value="PKD_4"/>
    <property type="match status" value="2"/>
</dbReference>
<evidence type="ECO:0000259" key="7">
    <source>
        <dbReference type="PROSITE" id="PS50093"/>
    </source>
</evidence>
<dbReference type="Proteomes" id="UP000798808">
    <property type="component" value="Unassembled WGS sequence"/>
</dbReference>
<dbReference type="SMART" id="SM00089">
    <property type="entry name" value="PKD"/>
    <property type="match status" value="2"/>
</dbReference>
<keyword evidence="3" id="KW-0119">Carbohydrate metabolism</keyword>
<proteinExistence type="inferred from homology"/>
<dbReference type="NCBIfam" id="TIGR04183">
    <property type="entry name" value="Por_Secre_tail"/>
    <property type="match status" value="1"/>
</dbReference>
<evidence type="ECO:0000256" key="4">
    <source>
        <dbReference type="ARBA" id="ARBA00023295"/>
    </source>
</evidence>
<accession>A0ABW9RRP5</accession>
<dbReference type="InterPro" id="IPR000601">
    <property type="entry name" value="PKD_dom"/>
</dbReference>
<reference evidence="8 9" key="1">
    <citation type="submission" date="2019-02" db="EMBL/GenBank/DDBJ databases">
        <authorList>
            <person name="Goldberg S.R."/>
            <person name="Haltli B.A."/>
            <person name="Correa H."/>
            <person name="Russell K.G."/>
        </authorList>
    </citation>
    <scope>NUCLEOTIDE SEQUENCE [LARGE SCALE GENOMIC DNA]</scope>
    <source>
        <strain evidence="8 9">JCM 16186</strain>
    </source>
</reference>
<evidence type="ECO:0000313" key="8">
    <source>
        <dbReference type="EMBL" id="MTI26653.1"/>
    </source>
</evidence>
<evidence type="ECO:0000256" key="1">
    <source>
        <dbReference type="ARBA" id="ARBA00022729"/>
    </source>
</evidence>
<dbReference type="PROSITE" id="PS50093">
    <property type="entry name" value="PKD"/>
    <property type="match status" value="2"/>
</dbReference>
<feature type="domain" description="PKD" evidence="7">
    <location>
        <begin position="1050"/>
        <end position="1122"/>
    </location>
</feature>
<dbReference type="Pfam" id="PF18962">
    <property type="entry name" value="Por_Secre_tail"/>
    <property type="match status" value="1"/>
</dbReference>
<protein>
    <submittedName>
        <fullName evidence="8">PKD domain-containing protein</fullName>
    </submittedName>
</protein>
<keyword evidence="1" id="KW-0732">Signal</keyword>
<dbReference type="CDD" id="cd00146">
    <property type="entry name" value="PKD"/>
    <property type="match status" value="2"/>
</dbReference>
<dbReference type="PANTHER" id="PTHR43739:SF2">
    <property type="entry name" value="OLIGOXYLOGLUCAN-REDUCING END-SPECIFIC XYLOGLUCANASE-RELATED"/>
    <property type="match status" value="1"/>
</dbReference>
<evidence type="ECO:0000256" key="6">
    <source>
        <dbReference type="ARBA" id="ARBA00037986"/>
    </source>
</evidence>
<sequence>MRIRLHLTLLAIIASGIVIYLNNKTIEPIDKTVYMAKHKYLEGEEKTKEKDRPDLAAAHDFEMTKDPSLGYPPVERKIRAFKTTRGLLEKKRINAKAIANVKWNERGPNNVGGRTRALMYDPNDVSGKKVWAGAVAGGIWFINDITDPSAQWQNVDDFMSNIAISTIAYDPQSTSTFYAGTGLIFTGDVRGGGIWKSEDSGATWNQLISTDLETTDEFEYTQKIVITSTSKIIAGTSSGIQVSTDGGTSWTNTLNQTITDVELASDGTVYASNYGGDIYKSTDGAETWSTILSESGYRVELAAAPSDPNTIYAVSESTEGISVGYFKKTTNGGTSWTDLTIPKYYSQSCSESTSDFTRGQAFFDLILGVFPDDPNKVIVGGIDLHRSVDGGNTWKLLSYWTGSCADYVHADQHAMVFKDGTTALFGNDGGVYYSDNLDEATPEFEERVNGYNTALFYSCAATNEKLSNTYLAGAQDNGMQMFKKVSINSTLEVTGGDGAFSFIDQDEPNIMISSYVYNVYFRSLDGGSSFIRFNDDQDNGRFINPCDYDDKANVLYAAHGNNAMVVYSGIAETDVKTSVKNISVGGGRLTHLRVSPYTTDRVFVGNSSGGVYRIDNAQEKPVVTDIDANSLPAGGYISCIEVGASDNHLLITISNYGLTSVWETSNGGKTWVNKEGNLPDMPIRWALYNPQNRKEVLLATEFGIWSTDDITAKSPEWEPTVQGLANVKCNMLQYRTADRQVVVATFGRGLFTTNVFSNETYIDFSVDKTLTYIGKEIKFEGFDTGDFNDYVWDFGDGNTSTSKAPTHVYNTPGTYTVKLSAGNGLKQRVKTDLITIIPDRDSDYSLAEGGNFDDFTGDFVAENIRGTGFERGNSTIAGKDGTSSGNNAWVTGIASAQYTDNSLAHLYTPNFDFSTVGTYELSFKTKYKFEDTWDGFIVEYSLDSGSTWTKLNNVKADGWYTTISDVNSVFGPQVPFFSGTTDGSFLTKNTDVSFLSGNERVAFRFTFVTDGASVDIGMALDDFTLSAPVTNAIADFTSSPASVNLCEAAEITFYDKSIGTISSYSWNFGAGASPATATGRGPHKVTYSTSGTKDVILTVEGESNGTQNETKNSFITIETNNIQNKTVTASSNHCVNETGSVHIENTETGFTYQMFNASDNTPASAIIEGNGATLDFSTGVLLKTTNYYVEVKDLTSSCSLILTTQPEASVLAPTYSELSMGNTDVCTEESLNITVISSEENVIYTIYDITNSKVFSNEFIGTGEDLVLSSFPVTDTIQVKLMAELSDCSTQYDPFYIIPRPAPEDATITPEAGGALKASKGESFQWYLDGEAIAGGTKQILHPRVFGEYTVEVITNGCSSISSPYTPTILGIEDLLKSGELSVFPNPTSGVLNIKQDGRFSRITIYNLMGQVVLTKGIVFQNEVVMLSFLQPGQYILELTGKSESVKLNIQKHK</sequence>
<dbReference type="SUPFAM" id="SSF110296">
    <property type="entry name" value="Oligoxyloglucan reducing end-specific cellobiohydrolase"/>
    <property type="match status" value="2"/>
</dbReference>
<dbReference type="Gene3D" id="2.60.120.260">
    <property type="entry name" value="Galactose-binding domain-like"/>
    <property type="match status" value="1"/>
</dbReference>
<dbReference type="Gene3D" id="2.60.40.10">
    <property type="entry name" value="Immunoglobulins"/>
    <property type="match status" value="2"/>
</dbReference>
<dbReference type="InterPro" id="IPR052025">
    <property type="entry name" value="Xyloglucanase_GH74"/>
</dbReference>
<keyword evidence="5" id="KW-0624">Polysaccharide degradation</keyword>
<dbReference type="SUPFAM" id="SSF49299">
    <property type="entry name" value="PKD domain"/>
    <property type="match status" value="2"/>
</dbReference>
<name>A0ABW9RRP5_9BACT</name>
<evidence type="ECO:0000256" key="3">
    <source>
        <dbReference type="ARBA" id="ARBA00023277"/>
    </source>
</evidence>
<feature type="domain" description="PKD" evidence="7">
    <location>
        <begin position="774"/>
        <end position="823"/>
    </location>
</feature>
<evidence type="ECO:0000256" key="5">
    <source>
        <dbReference type="ARBA" id="ARBA00023326"/>
    </source>
</evidence>
<evidence type="ECO:0000256" key="2">
    <source>
        <dbReference type="ARBA" id="ARBA00022801"/>
    </source>
</evidence>
<gene>
    <name evidence="8" type="ORF">E1163_16990</name>
</gene>
<keyword evidence="4" id="KW-0326">Glycosidase</keyword>
<dbReference type="CDD" id="cd15482">
    <property type="entry name" value="Sialidase_non-viral"/>
    <property type="match status" value="1"/>
</dbReference>
<dbReference type="InterPro" id="IPR022409">
    <property type="entry name" value="PKD/Chitinase_dom"/>
</dbReference>
<dbReference type="Gene3D" id="2.130.10.10">
    <property type="entry name" value="YVTN repeat-like/Quinoprotein amine dehydrogenase"/>
    <property type="match status" value="3"/>
</dbReference>
<evidence type="ECO:0000313" key="9">
    <source>
        <dbReference type="Proteomes" id="UP000798808"/>
    </source>
</evidence>
<dbReference type="PANTHER" id="PTHR43739">
    <property type="entry name" value="XYLOGLUCANASE (EUROFUNG)"/>
    <property type="match status" value="1"/>
</dbReference>
<comment type="caution">
    <text evidence="8">The sequence shown here is derived from an EMBL/GenBank/DDBJ whole genome shotgun (WGS) entry which is preliminary data.</text>
</comment>